<dbReference type="Proteomes" id="UP000069443">
    <property type="component" value="Unassembled WGS sequence"/>
</dbReference>
<dbReference type="PANTHER" id="PTHR43794">
    <property type="entry name" value="AMINOHYDROLASE SSNA-RELATED"/>
    <property type="match status" value="1"/>
</dbReference>
<protein>
    <submittedName>
        <fullName evidence="3">Amidohydrolase</fullName>
    </submittedName>
</protein>
<evidence type="ECO:0000259" key="2">
    <source>
        <dbReference type="Pfam" id="PF01979"/>
    </source>
</evidence>
<dbReference type="SUPFAM" id="SSF51556">
    <property type="entry name" value="Metallo-dependent hydrolases"/>
    <property type="match status" value="1"/>
</dbReference>
<reference evidence="4" key="1">
    <citation type="journal article" date="2016" name="Genome Announc.">
        <title>Draft Genome Sequences of Five Rapidly Growing Mycobacterium Species, M. thermoresistibile, M. fortuitum subsp. acetamidolyticum, M. canariasense, M. brisbanense, and M. novocastrense.</title>
        <authorList>
            <person name="Katahira K."/>
            <person name="Ogura Y."/>
            <person name="Gotoh Y."/>
            <person name="Hayashi T."/>
        </authorList>
    </citation>
    <scope>NUCLEOTIDE SEQUENCE [LARGE SCALE GENOMIC DNA]</scope>
    <source>
        <strain evidence="4">JCM15298</strain>
    </source>
</reference>
<organism evidence="3 4">
    <name type="scientific">Mycolicibacterium canariasense</name>
    <name type="common">Mycobacterium canariasense</name>
    <dbReference type="NCBI Taxonomy" id="228230"/>
    <lineage>
        <taxon>Bacteria</taxon>
        <taxon>Bacillati</taxon>
        <taxon>Actinomycetota</taxon>
        <taxon>Actinomycetes</taxon>
        <taxon>Mycobacteriales</taxon>
        <taxon>Mycobacteriaceae</taxon>
        <taxon>Mycolicibacterium</taxon>
    </lineage>
</organism>
<name>A0A117IBQ3_MYCCR</name>
<gene>
    <name evidence="3" type="ORF">RMCC_5294</name>
</gene>
<evidence type="ECO:0000313" key="4">
    <source>
        <dbReference type="Proteomes" id="UP000069443"/>
    </source>
</evidence>
<dbReference type="InterPro" id="IPR006680">
    <property type="entry name" value="Amidohydro-rel"/>
</dbReference>
<proteinExistence type="predicted"/>
<dbReference type="Gene3D" id="3.20.20.140">
    <property type="entry name" value="Metal-dependent hydrolases"/>
    <property type="match status" value="1"/>
</dbReference>
<dbReference type="Gene3D" id="2.30.40.10">
    <property type="entry name" value="Urease, subunit C, domain 1"/>
    <property type="match status" value="1"/>
</dbReference>
<reference evidence="4" key="2">
    <citation type="submission" date="2016-02" db="EMBL/GenBank/DDBJ databases">
        <title>Draft genome sequence of five rapidly growing Mycobacterium species.</title>
        <authorList>
            <person name="Katahira K."/>
            <person name="Gotou Y."/>
            <person name="Iida K."/>
            <person name="Ogura Y."/>
            <person name="Hayashi T."/>
        </authorList>
    </citation>
    <scope>NUCLEOTIDE SEQUENCE [LARGE SCALE GENOMIC DNA]</scope>
    <source>
        <strain evidence="4">JCM15298</strain>
    </source>
</reference>
<dbReference type="STRING" id="228230.RMCC_5294"/>
<keyword evidence="4" id="KW-1185">Reference proteome</keyword>
<dbReference type="AlphaFoldDB" id="A0A117IBQ3"/>
<comment type="caution">
    <text evidence="3">The sequence shown here is derived from an EMBL/GenBank/DDBJ whole genome shotgun (WGS) entry which is preliminary data.</text>
</comment>
<dbReference type="PANTHER" id="PTHR43794:SF11">
    <property type="entry name" value="AMIDOHYDROLASE-RELATED DOMAIN-CONTAINING PROTEIN"/>
    <property type="match status" value="1"/>
</dbReference>
<dbReference type="SUPFAM" id="SSF51338">
    <property type="entry name" value="Composite domain of metallo-dependent hydrolases"/>
    <property type="match status" value="1"/>
</dbReference>
<dbReference type="InterPro" id="IPR032466">
    <property type="entry name" value="Metal_Hydrolase"/>
</dbReference>
<sequence>MTVAAGRVNDLKQLRGARTLWFRHATVLTMNPGVPDLLHGDVMVQDGTIVAVGEDLASDPRTAGAVTIDCTGFILCPGLVDAHRHAWQTAFRRLIADADLDSYVASIHGGMALHYTPDDMRIGTQVSVLSALNSGITTVLDFSHNSRSRAHCDAVFEAYAQAGARVVHASAAPNAGEWEEHWPEDLARLRDAYCLGDRGLVTLRMGLDIKRVWPTDRLLAHAREAGLAITFDGVLGPRASDELYDLAQTGALGPDVTLIHCTDLSDYVWQAIVDQGISVTLATTSDQHIGIATGVPPVQRCRDLGLAPSLSTDVEVTLAGDMFTQMRATMATQRMLLASRRFHGEENLPPIMTSRDVLEMATANGALHVGLGGVVGCIAVGFQADVLLLRANALSNLPFNNAVGTVVQGTDTATVDSVFVAGRPRKWAGEMIGIDLTSLTAEIEKSRNRIAAAVGWRLDPLAPPSFSAASEQALRAHVDGTQEAGRLASLAVPNF</sequence>
<dbReference type="InterPro" id="IPR011059">
    <property type="entry name" value="Metal-dep_hydrolase_composite"/>
</dbReference>
<dbReference type="GO" id="GO:0016810">
    <property type="term" value="F:hydrolase activity, acting on carbon-nitrogen (but not peptide) bonds"/>
    <property type="evidence" value="ECO:0007669"/>
    <property type="project" value="InterPro"/>
</dbReference>
<evidence type="ECO:0000313" key="3">
    <source>
        <dbReference type="EMBL" id="GAS98329.1"/>
    </source>
</evidence>
<evidence type="ECO:0000256" key="1">
    <source>
        <dbReference type="ARBA" id="ARBA00022801"/>
    </source>
</evidence>
<feature type="domain" description="Amidohydrolase-related" evidence="2">
    <location>
        <begin position="74"/>
        <end position="423"/>
    </location>
</feature>
<accession>A0A117IBQ3</accession>
<dbReference type="EMBL" id="BCSY01000081">
    <property type="protein sequence ID" value="GAS98329.1"/>
    <property type="molecule type" value="Genomic_DNA"/>
</dbReference>
<dbReference type="InterPro" id="IPR050287">
    <property type="entry name" value="MTA/SAH_deaminase"/>
</dbReference>
<dbReference type="Pfam" id="PF01979">
    <property type="entry name" value="Amidohydro_1"/>
    <property type="match status" value="1"/>
</dbReference>
<keyword evidence="1 3" id="KW-0378">Hydrolase</keyword>